<proteinExistence type="predicted"/>
<name>A0A7X3G7B8_9BURK</name>
<evidence type="ECO:0000313" key="1">
    <source>
        <dbReference type="EMBL" id="MVW64229.1"/>
    </source>
</evidence>
<dbReference type="Proteomes" id="UP000443353">
    <property type="component" value="Unassembled WGS sequence"/>
</dbReference>
<dbReference type="AlphaFoldDB" id="A0A7X3G7B8"/>
<comment type="caution">
    <text evidence="1">The sequence shown here is derived from an EMBL/GenBank/DDBJ whole genome shotgun (WGS) entry which is preliminary data.</text>
</comment>
<protein>
    <submittedName>
        <fullName evidence="1">Uncharacterized protein</fullName>
    </submittedName>
</protein>
<evidence type="ECO:0000313" key="2">
    <source>
        <dbReference type="Proteomes" id="UP000443353"/>
    </source>
</evidence>
<keyword evidence="2" id="KW-1185">Reference proteome</keyword>
<sequence length="70" mass="7742">MQDFANAMTVALDAHDEAKKHSVITTDYKCPDCKRSILVGEVLEVNEGGHRYEVEVKCKSVCGLGQVFKV</sequence>
<dbReference type="EMBL" id="WSES01000012">
    <property type="protein sequence ID" value="MVW64229.1"/>
    <property type="molecule type" value="Genomic_DNA"/>
</dbReference>
<dbReference type="RefSeq" id="WP_160410744.1">
    <property type="nucleotide sequence ID" value="NZ_WSES01000012.1"/>
</dbReference>
<accession>A0A7X3G7B8</accession>
<organism evidence="1 2">
    <name type="scientific">Massilia cellulosiltytica</name>
    <dbReference type="NCBI Taxonomy" id="2683234"/>
    <lineage>
        <taxon>Bacteria</taxon>
        <taxon>Pseudomonadati</taxon>
        <taxon>Pseudomonadota</taxon>
        <taxon>Betaproteobacteria</taxon>
        <taxon>Burkholderiales</taxon>
        <taxon>Oxalobacteraceae</taxon>
        <taxon>Telluria group</taxon>
        <taxon>Massilia</taxon>
    </lineage>
</organism>
<reference evidence="1 2" key="1">
    <citation type="submission" date="2019-12" db="EMBL/GenBank/DDBJ databases">
        <authorList>
            <person name="Li C."/>
            <person name="Zhao J."/>
        </authorList>
    </citation>
    <scope>NUCLEOTIDE SEQUENCE [LARGE SCALE GENOMIC DNA]</scope>
    <source>
        <strain evidence="1 2">NEAU-DD11</strain>
    </source>
</reference>
<gene>
    <name evidence="1" type="ORF">GPY61_30315</name>
</gene>